<comment type="caution">
    <text evidence="1">The sequence shown here is derived from an EMBL/GenBank/DDBJ whole genome shotgun (WGS) entry which is preliminary data.</text>
</comment>
<evidence type="ECO:0000313" key="1">
    <source>
        <dbReference type="EMBL" id="GFS02952.1"/>
    </source>
</evidence>
<evidence type="ECO:0000313" key="2">
    <source>
        <dbReference type="Proteomes" id="UP000762676"/>
    </source>
</evidence>
<name>A0AAV4I1X0_9GAST</name>
<organism evidence="1 2">
    <name type="scientific">Elysia marginata</name>
    <dbReference type="NCBI Taxonomy" id="1093978"/>
    <lineage>
        <taxon>Eukaryota</taxon>
        <taxon>Metazoa</taxon>
        <taxon>Spiralia</taxon>
        <taxon>Lophotrochozoa</taxon>
        <taxon>Mollusca</taxon>
        <taxon>Gastropoda</taxon>
        <taxon>Heterobranchia</taxon>
        <taxon>Euthyneura</taxon>
        <taxon>Panpulmonata</taxon>
        <taxon>Sacoglossa</taxon>
        <taxon>Placobranchoidea</taxon>
        <taxon>Plakobranchidae</taxon>
        <taxon>Elysia</taxon>
    </lineage>
</organism>
<gene>
    <name evidence="1" type="ORF">ElyMa_001136000</name>
</gene>
<accession>A0AAV4I1X0</accession>
<protein>
    <submittedName>
        <fullName evidence="1">Uncharacterized protein</fullName>
    </submittedName>
</protein>
<keyword evidence="2" id="KW-1185">Reference proteome</keyword>
<proteinExistence type="predicted"/>
<dbReference type="AlphaFoldDB" id="A0AAV4I1X0"/>
<sequence>MVWLSLEPSTLYKKVGKAWPNTAMALNIQSQAKLKISRPKFLLRHQHHPGNSQMLFQPASYSNSLQQVITADDEDLETVESMINLESFMSSNGSLDKEIAVRISKAIQSVG</sequence>
<dbReference type="EMBL" id="BMAT01002256">
    <property type="protein sequence ID" value="GFS02952.1"/>
    <property type="molecule type" value="Genomic_DNA"/>
</dbReference>
<reference evidence="1 2" key="1">
    <citation type="journal article" date="2021" name="Elife">
        <title>Chloroplast acquisition without the gene transfer in kleptoplastic sea slugs, Plakobranchus ocellatus.</title>
        <authorList>
            <person name="Maeda T."/>
            <person name="Takahashi S."/>
            <person name="Yoshida T."/>
            <person name="Shimamura S."/>
            <person name="Takaki Y."/>
            <person name="Nagai Y."/>
            <person name="Toyoda A."/>
            <person name="Suzuki Y."/>
            <person name="Arimoto A."/>
            <person name="Ishii H."/>
            <person name="Satoh N."/>
            <person name="Nishiyama T."/>
            <person name="Hasebe M."/>
            <person name="Maruyama T."/>
            <person name="Minagawa J."/>
            <person name="Obokata J."/>
            <person name="Shigenobu S."/>
        </authorList>
    </citation>
    <scope>NUCLEOTIDE SEQUENCE [LARGE SCALE GENOMIC DNA]</scope>
</reference>
<dbReference type="Proteomes" id="UP000762676">
    <property type="component" value="Unassembled WGS sequence"/>
</dbReference>